<sequence>MLGTSHCVLRKVVNTRIVLVPVHIFVDIQHWCTATIVFGSKFAWVYDPKSRSDYLDAVDTIVTSKLRPLVDQTCNLTIRRSSAWHQTDGYNCGVLIVKWFETYLNVVSSTKPEGDLINLTPESISGKDLEECRYLVFQSVLATLQVANAYDEWHLFGINASPYAFVRRRRLLVSLQRG</sequence>
<evidence type="ECO:0000256" key="2">
    <source>
        <dbReference type="ARBA" id="ARBA00022670"/>
    </source>
</evidence>
<feature type="domain" description="Ubiquitin-like protease family profile" evidence="4">
    <location>
        <begin position="1"/>
        <end position="103"/>
    </location>
</feature>
<organism evidence="5 6">
    <name type="scientific">Phytophthora infestans</name>
    <name type="common">Potato late blight agent</name>
    <name type="synonym">Botrytis infestans</name>
    <dbReference type="NCBI Taxonomy" id="4787"/>
    <lineage>
        <taxon>Eukaryota</taxon>
        <taxon>Sar</taxon>
        <taxon>Stramenopiles</taxon>
        <taxon>Oomycota</taxon>
        <taxon>Peronosporomycetes</taxon>
        <taxon>Peronosporales</taxon>
        <taxon>Peronosporaceae</taxon>
        <taxon>Phytophthora</taxon>
    </lineage>
</organism>
<dbReference type="SUPFAM" id="SSF54001">
    <property type="entry name" value="Cysteine proteinases"/>
    <property type="match status" value="1"/>
</dbReference>
<dbReference type="Proteomes" id="UP000704712">
    <property type="component" value="Unassembled WGS sequence"/>
</dbReference>
<reference evidence="5" key="1">
    <citation type="submission" date="2020-03" db="EMBL/GenBank/DDBJ databases">
        <title>Hybrid Assembly of Korean Phytophthora infestans isolates.</title>
        <authorList>
            <person name="Prokchorchik M."/>
            <person name="Lee Y."/>
            <person name="Seo J."/>
            <person name="Cho J.-H."/>
            <person name="Park Y.-E."/>
            <person name="Jang D.-C."/>
            <person name="Im J.-S."/>
            <person name="Choi J.-G."/>
            <person name="Park H.-J."/>
            <person name="Lee G.-B."/>
            <person name="Lee Y.-G."/>
            <person name="Hong S.-Y."/>
            <person name="Cho K."/>
            <person name="Sohn K.H."/>
        </authorList>
    </citation>
    <scope>NUCLEOTIDE SEQUENCE</scope>
    <source>
        <strain evidence="5">KR_2_A2</strain>
    </source>
</reference>
<evidence type="ECO:0000256" key="3">
    <source>
        <dbReference type="ARBA" id="ARBA00022801"/>
    </source>
</evidence>
<dbReference type="GO" id="GO:0008234">
    <property type="term" value="F:cysteine-type peptidase activity"/>
    <property type="evidence" value="ECO:0007669"/>
    <property type="project" value="InterPro"/>
</dbReference>
<evidence type="ECO:0000259" key="4">
    <source>
        <dbReference type="PROSITE" id="PS50600"/>
    </source>
</evidence>
<evidence type="ECO:0000256" key="1">
    <source>
        <dbReference type="ARBA" id="ARBA00005234"/>
    </source>
</evidence>
<dbReference type="PROSITE" id="PS50600">
    <property type="entry name" value="ULP_PROTEASE"/>
    <property type="match status" value="1"/>
</dbReference>
<gene>
    <name evidence="5" type="ORF">GN958_ATG09144</name>
</gene>
<accession>A0A8S9UM94</accession>
<proteinExistence type="inferred from homology"/>
<keyword evidence="3" id="KW-0378">Hydrolase</keyword>
<dbReference type="GO" id="GO:0006508">
    <property type="term" value="P:proteolysis"/>
    <property type="evidence" value="ECO:0007669"/>
    <property type="project" value="UniProtKB-KW"/>
</dbReference>
<dbReference type="InterPro" id="IPR003653">
    <property type="entry name" value="Peptidase_C48_C"/>
</dbReference>
<keyword evidence="2" id="KW-0645">Protease</keyword>
<evidence type="ECO:0000313" key="5">
    <source>
        <dbReference type="EMBL" id="KAF4141663.1"/>
    </source>
</evidence>
<dbReference type="InterPro" id="IPR038765">
    <property type="entry name" value="Papain-like_cys_pep_sf"/>
</dbReference>
<name>A0A8S9UM94_PHYIN</name>
<protein>
    <recommendedName>
        <fullName evidence="4">Ubiquitin-like protease family profile domain-containing protein</fullName>
    </recommendedName>
</protein>
<dbReference type="AlphaFoldDB" id="A0A8S9UM94"/>
<dbReference type="Gene3D" id="3.40.395.10">
    <property type="entry name" value="Adenoviral Proteinase, Chain A"/>
    <property type="match status" value="1"/>
</dbReference>
<comment type="similarity">
    <text evidence="1">Belongs to the peptidase C48 family.</text>
</comment>
<evidence type="ECO:0000313" key="6">
    <source>
        <dbReference type="Proteomes" id="UP000704712"/>
    </source>
</evidence>
<dbReference type="EMBL" id="JAACNO010001291">
    <property type="protein sequence ID" value="KAF4141663.1"/>
    <property type="molecule type" value="Genomic_DNA"/>
</dbReference>
<comment type="caution">
    <text evidence="5">The sequence shown here is derived from an EMBL/GenBank/DDBJ whole genome shotgun (WGS) entry which is preliminary data.</text>
</comment>